<evidence type="ECO:0000256" key="1">
    <source>
        <dbReference type="ARBA" id="ARBA00004571"/>
    </source>
</evidence>
<dbReference type="EMBL" id="VVZX01000004">
    <property type="protein sequence ID" value="KAA5275912.1"/>
    <property type="molecule type" value="Genomic_DNA"/>
</dbReference>
<dbReference type="Proteomes" id="UP000291917">
    <property type="component" value="Unassembled WGS sequence"/>
</dbReference>
<dbReference type="AlphaFoldDB" id="A0A380Z7I6"/>
<evidence type="ECO:0000256" key="8">
    <source>
        <dbReference type="SAM" id="SignalP"/>
    </source>
</evidence>
<keyword evidence="14" id="KW-1185">Reference proteome</keyword>
<accession>A0A380Z7I6</accession>
<evidence type="ECO:0000256" key="5">
    <source>
        <dbReference type="ARBA" id="ARBA00022729"/>
    </source>
</evidence>
<organism evidence="11 12">
    <name type="scientific">Bacteroides eggerthii</name>
    <dbReference type="NCBI Taxonomy" id="28111"/>
    <lineage>
        <taxon>Bacteria</taxon>
        <taxon>Pseudomonadati</taxon>
        <taxon>Bacteroidota</taxon>
        <taxon>Bacteroidia</taxon>
        <taxon>Bacteroidales</taxon>
        <taxon>Bacteroidaceae</taxon>
        <taxon>Bacteroides</taxon>
    </lineage>
</organism>
<evidence type="ECO:0000256" key="4">
    <source>
        <dbReference type="ARBA" id="ARBA00022692"/>
    </source>
</evidence>
<sequence>MNMRKIQYIFSGIALMTLPLGIHAQQQAKDSTVNRTVVVEQEYNPDILDASKINVLPKVEPPTASKRVVEYDATLMPANAIPATVMQAYTGKETQAKAQPGYVRLGYGNYGNLDARANYLFTLSGKDRLNLNFHMNGRDGKLDLPENGGKWNSYYYRTHANIDYLHRFKKVDLNIAGNFGLSNFNFLPDAAVRKQKFTSGDIHFGVKSTDTELPLQFSAETNLMLYERQYDLGISDNQENIIRTKAQVAGSISEEQIIGIAFAMDNVFYKNNDFENYTSLNLNPHYRLENDDWKIRLGAQVDMAFGFGKKFRAAPDVSVEYNFSDSYILYAQAKGGKLQNDFRRLETFCPYGQITPQLDATYEQLNTAIGFKASPAAGLWLNLYGGYQNLKDDLFFQPTILTPAASEPYPMLSINQWNTSNFYAGAELRYDYKNIFSFSAAGVYRSWDTKDDSQLTGNYALAYKPAFEANLHIDVRPISSVLLSLGYQHVSREKVEESKVDAVNNLYLGGTYEFLKGISVYARINNLLNRDYQYYWGYPTEGINFIGGVSFKF</sequence>
<keyword evidence="2" id="KW-0813">Transport</keyword>
<keyword evidence="5 8" id="KW-0732">Signal</keyword>
<feature type="chain" id="PRO_5044586764" evidence="8">
    <location>
        <begin position="25"/>
        <end position="553"/>
    </location>
</feature>
<dbReference type="PANTHER" id="PTHR30069:SF29">
    <property type="entry name" value="HEMOGLOBIN AND HEMOGLOBIN-HAPTOGLOBIN-BINDING PROTEIN 1-RELATED"/>
    <property type="match status" value="1"/>
</dbReference>
<dbReference type="InterPro" id="IPR036942">
    <property type="entry name" value="Beta-barrel_TonB_sf"/>
</dbReference>
<reference evidence="9 14" key="2">
    <citation type="journal article" date="2019" name="Nat. Med.">
        <title>A library of human gut bacterial isolates paired with longitudinal multiomics data enables mechanistic microbiome research.</title>
        <authorList>
            <person name="Poyet M."/>
            <person name="Groussin M."/>
            <person name="Gibbons S.M."/>
            <person name="Avila-Pacheco J."/>
            <person name="Jiang X."/>
            <person name="Kearney S.M."/>
            <person name="Perrotta A.R."/>
            <person name="Berdy B."/>
            <person name="Zhao S."/>
            <person name="Lieberman T.D."/>
            <person name="Swanson P.K."/>
            <person name="Smith M."/>
            <person name="Roesemann S."/>
            <person name="Alexander J.E."/>
            <person name="Rich S.A."/>
            <person name="Livny J."/>
            <person name="Vlamakis H."/>
            <person name="Clish C."/>
            <person name="Bullock K."/>
            <person name="Deik A."/>
            <person name="Scott J."/>
            <person name="Pierce K.A."/>
            <person name="Xavier R.J."/>
            <person name="Alm E.J."/>
        </authorList>
    </citation>
    <scope>NUCLEOTIDE SEQUENCE [LARGE SCALE GENOMIC DNA]</scope>
    <source>
        <strain evidence="9 14">BIOML-A1</strain>
    </source>
</reference>
<dbReference type="OrthoDB" id="1264254at2"/>
<evidence type="ECO:0000256" key="3">
    <source>
        <dbReference type="ARBA" id="ARBA00022452"/>
    </source>
</evidence>
<keyword evidence="7" id="KW-0998">Cell outer membrane</keyword>
<keyword evidence="4" id="KW-0812">Transmembrane</keyword>
<proteinExistence type="predicted"/>
<evidence type="ECO:0000256" key="6">
    <source>
        <dbReference type="ARBA" id="ARBA00023136"/>
    </source>
</evidence>
<dbReference type="GO" id="GO:0044718">
    <property type="term" value="P:siderophore transmembrane transport"/>
    <property type="evidence" value="ECO:0007669"/>
    <property type="project" value="TreeGrafter"/>
</dbReference>
<keyword evidence="6" id="KW-0472">Membrane</keyword>
<protein>
    <submittedName>
        <fullName evidence="11">TonB-dependent receptor</fullName>
    </submittedName>
</protein>
<dbReference type="Proteomes" id="UP000335496">
    <property type="component" value="Unassembled WGS sequence"/>
</dbReference>
<dbReference type="GO" id="GO:0009279">
    <property type="term" value="C:cell outer membrane"/>
    <property type="evidence" value="ECO:0007669"/>
    <property type="project" value="UniProtKB-SubCell"/>
</dbReference>
<evidence type="ECO:0000313" key="12">
    <source>
        <dbReference type="Proteomes" id="UP000254424"/>
    </source>
</evidence>
<comment type="subcellular location">
    <subcellularLocation>
        <location evidence="1">Cell outer membrane</location>
        <topology evidence="1">Multi-pass membrane protein</topology>
    </subcellularLocation>
</comment>
<evidence type="ECO:0000313" key="13">
    <source>
        <dbReference type="Proteomes" id="UP000291917"/>
    </source>
</evidence>
<keyword evidence="11" id="KW-0675">Receptor</keyword>
<evidence type="ECO:0000313" key="10">
    <source>
        <dbReference type="EMBL" id="RYT77243.1"/>
    </source>
</evidence>
<dbReference type="EMBL" id="UFSX01000002">
    <property type="protein sequence ID" value="SUV42977.1"/>
    <property type="molecule type" value="Genomic_DNA"/>
</dbReference>
<reference evidence="11 12" key="1">
    <citation type="submission" date="2018-06" db="EMBL/GenBank/DDBJ databases">
        <authorList>
            <consortium name="Pathogen Informatics"/>
            <person name="Doyle S."/>
        </authorList>
    </citation>
    <scope>NUCLEOTIDE SEQUENCE [LARGE SCALE GENOMIC DNA]</scope>
    <source>
        <strain evidence="11 12">NCTC11155</strain>
    </source>
</reference>
<evidence type="ECO:0000313" key="14">
    <source>
        <dbReference type="Proteomes" id="UP000335496"/>
    </source>
</evidence>
<dbReference type="InterPro" id="IPR039426">
    <property type="entry name" value="TonB-dep_rcpt-like"/>
</dbReference>
<dbReference type="SUPFAM" id="SSF56935">
    <property type="entry name" value="Porins"/>
    <property type="match status" value="1"/>
</dbReference>
<evidence type="ECO:0000313" key="11">
    <source>
        <dbReference type="EMBL" id="SUV42977.1"/>
    </source>
</evidence>
<dbReference type="GO" id="GO:0015344">
    <property type="term" value="F:siderophore uptake transmembrane transporter activity"/>
    <property type="evidence" value="ECO:0007669"/>
    <property type="project" value="TreeGrafter"/>
</dbReference>
<dbReference type="Proteomes" id="UP000254424">
    <property type="component" value="Unassembled WGS sequence"/>
</dbReference>
<feature type="signal peptide" evidence="8">
    <location>
        <begin position="1"/>
        <end position="24"/>
    </location>
</feature>
<dbReference type="PANTHER" id="PTHR30069">
    <property type="entry name" value="TONB-DEPENDENT OUTER MEMBRANE RECEPTOR"/>
    <property type="match status" value="1"/>
</dbReference>
<dbReference type="Gene3D" id="2.40.170.20">
    <property type="entry name" value="TonB-dependent receptor, beta-barrel domain"/>
    <property type="match status" value="1"/>
</dbReference>
<dbReference type="STRING" id="483216.BACEGG_03046"/>
<evidence type="ECO:0000313" key="9">
    <source>
        <dbReference type="EMBL" id="KAA5275912.1"/>
    </source>
</evidence>
<keyword evidence="3" id="KW-1134">Transmembrane beta strand</keyword>
<evidence type="ECO:0000256" key="7">
    <source>
        <dbReference type="ARBA" id="ARBA00023237"/>
    </source>
</evidence>
<name>A0A380Z7I6_9BACE</name>
<reference evidence="10 13" key="3">
    <citation type="journal article" date="2019" name="Science, e1252229">
        <title>Invertible promoters mediate bacterial phase variation, antibiotic resistance, and host adaptation in the gut.</title>
        <authorList>
            <person name="Jiang X."/>
            <person name="Hall A.B."/>
            <person name="Arthur T.D."/>
            <person name="Plichta D.R."/>
            <person name="Covington C.T."/>
            <person name="Poyet M."/>
            <person name="Crothers J."/>
            <person name="Moses P.L."/>
            <person name="Tolonen A.C."/>
            <person name="Vlamakis H."/>
            <person name="Alm E.J."/>
            <person name="Xavier R.J."/>
        </authorList>
    </citation>
    <scope>NUCLEOTIDE SEQUENCE [LARGE SCALE GENOMIC DNA]</scope>
    <source>
        <strain evidence="10">Bj_0095</strain>
        <strain evidence="13">bj_0095</strain>
    </source>
</reference>
<evidence type="ECO:0000256" key="2">
    <source>
        <dbReference type="ARBA" id="ARBA00022448"/>
    </source>
</evidence>
<gene>
    <name evidence="10" type="ORF">EAJ03_04275</name>
    <name evidence="9" type="ORF">F2Z23_04275</name>
    <name evidence="11" type="ORF">NCTC11155_02365</name>
</gene>
<dbReference type="EMBL" id="RCXL01000004">
    <property type="protein sequence ID" value="RYT77243.1"/>
    <property type="molecule type" value="Genomic_DNA"/>
</dbReference>